<gene>
    <name evidence="1" type="ORF">WNY58_02385</name>
</gene>
<evidence type="ECO:0000313" key="1">
    <source>
        <dbReference type="EMBL" id="MEM5535231.1"/>
    </source>
</evidence>
<accession>A0ABU9TPA6</accession>
<sequence length="212" mass="23487">MMTAFAAMAPREKILLLALCLVLVVGGYLFTRGAELNTQVLILDDQLTSMDKKLSKERKSTKSKALPELNGKSIRAKDVKKLERLIEEEQALLSGFGHVFVDLRDKTQVAKLVGEVNRNAKDNNLQLLSKVQSEANLMQFVSKKARKTAASSLNRPLYELHLQGGYSALYGFIQKLSTLEFSVVPIKIQVSRTERTAIGGGRVLDIQITLAL</sequence>
<protein>
    <recommendedName>
        <fullName evidence="3">Pilus assembly protein, PilO</fullName>
    </recommendedName>
</protein>
<dbReference type="EMBL" id="JBBMRA010000001">
    <property type="protein sequence ID" value="MEM5535231.1"/>
    <property type="molecule type" value="Genomic_DNA"/>
</dbReference>
<name>A0ABU9TPA6_9GAMM</name>
<evidence type="ECO:0008006" key="3">
    <source>
        <dbReference type="Google" id="ProtNLM"/>
    </source>
</evidence>
<evidence type="ECO:0000313" key="2">
    <source>
        <dbReference type="Proteomes" id="UP001449225"/>
    </source>
</evidence>
<reference evidence="1 2" key="1">
    <citation type="submission" date="2024-03" db="EMBL/GenBank/DDBJ databases">
        <title>Community enrichment and isolation of bacterial strains for fucoidan degradation.</title>
        <authorList>
            <person name="Sichert A."/>
        </authorList>
    </citation>
    <scope>NUCLEOTIDE SEQUENCE [LARGE SCALE GENOMIC DNA]</scope>
    <source>
        <strain evidence="1 2">AS76</strain>
    </source>
</reference>
<comment type="caution">
    <text evidence="1">The sequence shown here is derived from an EMBL/GenBank/DDBJ whole genome shotgun (WGS) entry which is preliminary data.</text>
</comment>
<keyword evidence="2" id="KW-1185">Reference proteome</keyword>
<dbReference type="RefSeq" id="WP_342853595.1">
    <property type="nucleotide sequence ID" value="NZ_JBBMRA010000001.1"/>
</dbReference>
<proteinExistence type="predicted"/>
<organism evidence="1 2">
    <name type="scientific">Neptuniibacter pectenicola</name>
    <dbReference type="NCBI Taxonomy" id="1806669"/>
    <lineage>
        <taxon>Bacteria</taxon>
        <taxon>Pseudomonadati</taxon>
        <taxon>Pseudomonadota</taxon>
        <taxon>Gammaproteobacteria</taxon>
        <taxon>Oceanospirillales</taxon>
        <taxon>Oceanospirillaceae</taxon>
        <taxon>Neptuniibacter</taxon>
    </lineage>
</organism>
<dbReference type="Proteomes" id="UP001449225">
    <property type="component" value="Unassembled WGS sequence"/>
</dbReference>